<feature type="domain" description="Transglutaminase-like" evidence="1">
    <location>
        <begin position="469"/>
        <end position="528"/>
    </location>
</feature>
<evidence type="ECO:0000259" key="1">
    <source>
        <dbReference type="SMART" id="SM00460"/>
    </source>
</evidence>
<dbReference type="SUPFAM" id="SSF49344">
    <property type="entry name" value="CBD9-like"/>
    <property type="match status" value="1"/>
</dbReference>
<dbReference type="Gene3D" id="2.60.40.1190">
    <property type="match status" value="1"/>
</dbReference>
<dbReference type="PANTHER" id="PTHR35532">
    <property type="entry name" value="SIMILAR TO POLYHYDROXYALKANOATE DEPOLYMERASE"/>
    <property type="match status" value="1"/>
</dbReference>
<reference evidence="2" key="1">
    <citation type="submission" date="2022-06" db="EMBL/GenBank/DDBJ databases">
        <title>Vallitalea longa sp. nov., an anaerobic bacterium isolated from marine sediment.</title>
        <authorList>
            <person name="Hirano S."/>
            <person name="Terahara T."/>
            <person name="Mori K."/>
            <person name="Hamada M."/>
            <person name="Matsumoto R."/>
            <person name="Kobayashi T."/>
        </authorList>
    </citation>
    <scope>NUCLEOTIDE SEQUENCE</scope>
    <source>
        <strain evidence="2">SH18-1</strain>
    </source>
</reference>
<dbReference type="InterPro" id="IPR038765">
    <property type="entry name" value="Papain-like_cys_pep_sf"/>
</dbReference>
<dbReference type="InterPro" id="IPR002931">
    <property type="entry name" value="Transglutaminase-like"/>
</dbReference>
<sequence>MNSIRVPIPKIDFNPPKYYCKRATKPFVLDGNLDKEFWDDAPFTRLFVDIEGDSKEKPYMDTQVKMLWDDDNMYFGGILYGDEIWATLTERDSVIFQDNDFEIFIDPDSDTHGYFEFEMNALNTVWDLFLTKPYRDEGGRPLNGWDIKGLQSAVKINGSINEINPDNKYWMVEVVIPFDALKEMAPKSQKPVVGDYYRVNFSRVQWHVDVIDGKYVKKDRPEENWVWSPTGLINIHYPELWGFVFFTENGEAMDIPEVEYLKWELRKYYYYEHRYYDRYGSFTTDIFALEMEMESSIYPRIEISSSSFEISCFTEDGSQQVIIYEDGRTTVSGQAEYEEKLRKVPYSFMCKMNESEQECMKFLYKYMPLSDIADYDPEVFLQFCRHSLWVKGNMPWGNIIDKDDFLNYVLQFRVNNEDIEFYSSRFYEELAPRIKGMTMEEAAIEVNYWCFEKATYQSTDSRTGSPFTVINNAYGRCGEESTFVVAALRSVGIPARQCYTPRWCHCDDNHAWVEVYTEKGWRFLGACEPENKLNHGWFRLPASKAMLIHSRVLSTCCADEVITKQTERMTEINVLSHYAKTKKIIVSIVDENECPVQDAIVRFEVVNYCEFYPIAQLKTDDHGNVTFVTGLGDLMIYVHKGKSFTYEKMDVSNKENITLILKDKTYMPTGTEKWTMVPPIGGVDEEIPYTDEESAAQKRRNDNAIDKRKNFEETFFDEITSKEKAKEYPILHEGISDCLMKARGNHKEILTFLDNTPEDELYWKVKMLRALPQKDISDVLATELEEHFTYSIKYKDDCEENIFVEYVMNPRTWIEKIRKYRKEIMEFFTEEQQRYFREEPLELRKWINSNFRLIDDKEYSNLCTSIKGMIRVRGGNKISHKIFFVAVLRSLGVPARLEKSDGKLAYHNNGKWNYIYEDNKIDKKEFGKLILTGDNNVEYYKNYTVSRFENGCYKTLDLDEIEWVDNEVEYYLEEGYYRVITANRQHDESNKVRVVHCKITSNHSTEVPLIFEKSHNEKGQVPVKDYSLITNNKEKDSLHNLLDTDNIVCWIRPGEEPTEHLLNEFIELKEKFRKLSTNVILLINNEDEYDDKTLKKACKELPELKVLIESSLELDDIYVGFNMKDCRLPLVLITHKEIAGFGWCGYQVGIGQLLIESINE</sequence>
<evidence type="ECO:0000313" key="2">
    <source>
        <dbReference type="EMBL" id="GKX27703.1"/>
    </source>
</evidence>
<accession>A0A9W5YAG5</accession>
<dbReference type="Pfam" id="PF06452">
    <property type="entry name" value="CBM9_1"/>
    <property type="match status" value="1"/>
</dbReference>
<dbReference type="Pfam" id="PF01841">
    <property type="entry name" value="Transglut_core"/>
    <property type="match status" value="1"/>
</dbReference>
<dbReference type="AlphaFoldDB" id="A0A9W5YAG5"/>
<dbReference type="RefSeq" id="WP_281811262.1">
    <property type="nucleotide sequence ID" value="NZ_BRLB01000001.1"/>
</dbReference>
<dbReference type="SMART" id="SM00460">
    <property type="entry name" value="TGc"/>
    <property type="match status" value="1"/>
</dbReference>
<name>A0A9W5YAG5_9FIRM</name>
<dbReference type="Gene3D" id="2.60.40.1120">
    <property type="entry name" value="Carboxypeptidase-like, regulatory domain"/>
    <property type="match status" value="1"/>
</dbReference>
<proteinExistence type="predicted"/>
<evidence type="ECO:0000313" key="3">
    <source>
        <dbReference type="Proteomes" id="UP001144256"/>
    </source>
</evidence>
<dbReference type="Gene3D" id="3.10.620.30">
    <property type="match status" value="1"/>
</dbReference>
<protein>
    <recommendedName>
        <fullName evidence="1">Transglutaminase-like domain-containing protein</fullName>
    </recommendedName>
</protein>
<dbReference type="CDD" id="cd09620">
    <property type="entry name" value="CBM9_like_3"/>
    <property type="match status" value="1"/>
</dbReference>
<dbReference type="GO" id="GO:0030246">
    <property type="term" value="F:carbohydrate binding"/>
    <property type="evidence" value="ECO:0007669"/>
    <property type="project" value="InterPro"/>
</dbReference>
<dbReference type="SUPFAM" id="SSF54001">
    <property type="entry name" value="Cysteine proteinases"/>
    <property type="match status" value="1"/>
</dbReference>
<keyword evidence="3" id="KW-1185">Reference proteome</keyword>
<dbReference type="PANTHER" id="PTHR35532:SF5">
    <property type="entry name" value="CARBOHYDRATE-BINDING DOMAIN-CONTAINING PROTEIN"/>
    <property type="match status" value="1"/>
</dbReference>
<dbReference type="EMBL" id="BRLB01000001">
    <property type="protein sequence ID" value="GKX27703.1"/>
    <property type="molecule type" value="Genomic_DNA"/>
</dbReference>
<dbReference type="GO" id="GO:0004553">
    <property type="term" value="F:hydrolase activity, hydrolyzing O-glycosyl compounds"/>
    <property type="evidence" value="ECO:0007669"/>
    <property type="project" value="InterPro"/>
</dbReference>
<organism evidence="2 3">
    <name type="scientific">Vallitalea longa</name>
    <dbReference type="NCBI Taxonomy" id="2936439"/>
    <lineage>
        <taxon>Bacteria</taxon>
        <taxon>Bacillati</taxon>
        <taxon>Bacillota</taxon>
        <taxon>Clostridia</taxon>
        <taxon>Lachnospirales</taxon>
        <taxon>Vallitaleaceae</taxon>
        <taxon>Vallitalea</taxon>
    </lineage>
</organism>
<comment type="caution">
    <text evidence="2">The sequence shown here is derived from an EMBL/GenBank/DDBJ whole genome shotgun (WGS) entry which is preliminary data.</text>
</comment>
<dbReference type="GO" id="GO:0016052">
    <property type="term" value="P:carbohydrate catabolic process"/>
    <property type="evidence" value="ECO:0007669"/>
    <property type="project" value="InterPro"/>
</dbReference>
<dbReference type="Proteomes" id="UP001144256">
    <property type="component" value="Unassembled WGS sequence"/>
</dbReference>
<gene>
    <name evidence="2" type="ORF">SH1V18_01830</name>
</gene>
<dbReference type="InterPro" id="IPR010502">
    <property type="entry name" value="Carb-bd_dom_fam9"/>
</dbReference>